<dbReference type="InterPro" id="IPR047057">
    <property type="entry name" value="MerR_fam"/>
</dbReference>
<dbReference type="SUPFAM" id="SSF46955">
    <property type="entry name" value="Putative DNA-binding domain"/>
    <property type="match status" value="1"/>
</dbReference>
<sequence>MKIGEVAQQTGVSVRSLRHYEAEGLIEPGRCQNGYRDYCTPTVDRVRQVHELIEAGLPTRIIRDVLPHLGPGTSLPAAVVDQLARQKAQLDHRIAVLSQNRDALAAYLAAVA</sequence>
<dbReference type="RefSeq" id="WP_253756495.1">
    <property type="nucleotide sequence ID" value="NZ_JAMZDZ010000001.1"/>
</dbReference>
<dbReference type="Gene3D" id="1.10.1660.10">
    <property type="match status" value="1"/>
</dbReference>
<comment type="caution">
    <text evidence="6">The sequence shown here is derived from an EMBL/GenBank/DDBJ whole genome shotgun (WGS) entry which is preliminary data.</text>
</comment>
<dbReference type="PROSITE" id="PS50937">
    <property type="entry name" value="HTH_MERR_2"/>
    <property type="match status" value="1"/>
</dbReference>
<dbReference type="InterPro" id="IPR009061">
    <property type="entry name" value="DNA-bd_dom_put_sf"/>
</dbReference>
<dbReference type="SMART" id="SM00422">
    <property type="entry name" value="HTH_MERR"/>
    <property type="match status" value="1"/>
</dbReference>
<dbReference type="PANTHER" id="PTHR30204:SF69">
    <property type="entry name" value="MERR-FAMILY TRANSCRIPTIONAL REGULATOR"/>
    <property type="match status" value="1"/>
</dbReference>
<protein>
    <submittedName>
        <fullName evidence="6">MerR family transcriptional regulator</fullName>
    </submittedName>
</protein>
<dbReference type="Pfam" id="PF13411">
    <property type="entry name" value="MerR_1"/>
    <property type="match status" value="1"/>
</dbReference>
<dbReference type="InterPro" id="IPR000551">
    <property type="entry name" value="MerR-type_HTH_dom"/>
</dbReference>
<keyword evidence="3" id="KW-0238">DNA-binding</keyword>
<keyword evidence="4" id="KW-0804">Transcription</keyword>
<evidence type="ECO:0000259" key="5">
    <source>
        <dbReference type="PROSITE" id="PS50937"/>
    </source>
</evidence>
<gene>
    <name evidence="6" type="ORF">ACFOZ4_32460</name>
</gene>
<name>A0ABV8LXZ6_9ACTN</name>
<proteinExistence type="predicted"/>
<reference evidence="7" key="1">
    <citation type="journal article" date="2019" name="Int. J. Syst. Evol. Microbiol.">
        <title>The Global Catalogue of Microorganisms (GCM) 10K type strain sequencing project: providing services to taxonomists for standard genome sequencing and annotation.</title>
        <authorList>
            <consortium name="The Broad Institute Genomics Platform"/>
            <consortium name="The Broad Institute Genome Sequencing Center for Infectious Disease"/>
            <person name="Wu L."/>
            <person name="Ma J."/>
        </authorList>
    </citation>
    <scope>NUCLEOTIDE SEQUENCE [LARGE SCALE GENOMIC DNA]</scope>
    <source>
        <strain evidence="7">CGMCC 4.7289</strain>
    </source>
</reference>
<dbReference type="EMBL" id="JBHSAY010000021">
    <property type="protein sequence ID" value="MFC4135349.1"/>
    <property type="molecule type" value="Genomic_DNA"/>
</dbReference>
<keyword evidence="7" id="KW-1185">Reference proteome</keyword>
<evidence type="ECO:0000256" key="4">
    <source>
        <dbReference type="ARBA" id="ARBA00023163"/>
    </source>
</evidence>
<organism evidence="6 7">
    <name type="scientific">Hamadaea flava</name>
    <dbReference type="NCBI Taxonomy" id="1742688"/>
    <lineage>
        <taxon>Bacteria</taxon>
        <taxon>Bacillati</taxon>
        <taxon>Actinomycetota</taxon>
        <taxon>Actinomycetes</taxon>
        <taxon>Micromonosporales</taxon>
        <taxon>Micromonosporaceae</taxon>
        <taxon>Hamadaea</taxon>
    </lineage>
</organism>
<accession>A0ABV8LXZ6</accession>
<dbReference type="PROSITE" id="PS00552">
    <property type="entry name" value="HTH_MERR_1"/>
    <property type="match status" value="1"/>
</dbReference>
<dbReference type="PRINTS" id="PR00040">
    <property type="entry name" value="HTHMERR"/>
</dbReference>
<evidence type="ECO:0000313" key="7">
    <source>
        <dbReference type="Proteomes" id="UP001595816"/>
    </source>
</evidence>
<dbReference type="Proteomes" id="UP001595816">
    <property type="component" value="Unassembled WGS sequence"/>
</dbReference>
<evidence type="ECO:0000256" key="1">
    <source>
        <dbReference type="ARBA" id="ARBA00022491"/>
    </source>
</evidence>
<evidence type="ECO:0000313" key="6">
    <source>
        <dbReference type="EMBL" id="MFC4135349.1"/>
    </source>
</evidence>
<evidence type="ECO:0000256" key="3">
    <source>
        <dbReference type="ARBA" id="ARBA00023125"/>
    </source>
</evidence>
<evidence type="ECO:0000256" key="2">
    <source>
        <dbReference type="ARBA" id="ARBA00023015"/>
    </source>
</evidence>
<keyword evidence="1" id="KW-0678">Repressor</keyword>
<keyword evidence="2" id="KW-0805">Transcription regulation</keyword>
<feature type="domain" description="HTH merR-type" evidence="5">
    <location>
        <begin position="1"/>
        <end position="68"/>
    </location>
</feature>
<dbReference type="PANTHER" id="PTHR30204">
    <property type="entry name" value="REDOX-CYCLING DRUG-SENSING TRANSCRIPTIONAL ACTIVATOR SOXR"/>
    <property type="match status" value="1"/>
</dbReference>